<feature type="domain" description="Disease resistance protein At4g27190-like leucine-rich repeats" evidence="9">
    <location>
        <begin position="668"/>
        <end position="772"/>
    </location>
</feature>
<organism evidence="10 11">
    <name type="scientific">Quillaja saponaria</name>
    <name type="common">Soap bark tree</name>
    <dbReference type="NCBI Taxonomy" id="32244"/>
    <lineage>
        <taxon>Eukaryota</taxon>
        <taxon>Viridiplantae</taxon>
        <taxon>Streptophyta</taxon>
        <taxon>Embryophyta</taxon>
        <taxon>Tracheophyta</taxon>
        <taxon>Spermatophyta</taxon>
        <taxon>Magnoliopsida</taxon>
        <taxon>eudicotyledons</taxon>
        <taxon>Gunneridae</taxon>
        <taxon>Pentapetalae</taxon>
        <taxon>rosids</taxon>
        <taxon>fabids</taxon>
        <taxon>Fabales</taxon>
        <taxon>Quillajaceae</taxon>
        <taxon>Quillaja</taxon>
    </lineage>
</organism>
<comment type="caution">
    <text evidence="10">The sequence shown here is derived from an EMBL/GenBank/DDBJ whole genome shotgun (WGS) entry which is preliminary data.</text>
</comment>
<dbReference type="InterPro" id="IPR032675">
    <property type="entry name" value="LRR_dom_sf"/>
</dbReference>
<reference evidence="10" key="1">
    <citation type="journal article" date="2023" name="Science">
        <title>Elucidation of the pathway for biosynthesis of saponin adjuvants from the soapbark tree.</title>
        <authorList>
            <person name="Reed J."/>
            <person name="Orme A."/>
            <person name="El-Demerdash A."/>
            <person name="Owen C."/>
            <person name="Martin L.B.B."/>
            <person name="Misra R.C."/>
            <person name="Kikuchi S."/>
            <person name="Rejzek M."/>
            <person name="Martin A.C."/>
            <person name="Harkess A."/>
            <person name="Leebens-Mack J."/>
            <person name="Louveau T."/>
            <person name="Stephenson M.J."/>
            <person name="Osbourn A."/>
        </authorList>
    </citation>
    <scope>NUCLEOTIDE SEQUENCE</scope>
    <source>
        <strain evidence="10">S10</strain>
    </source>
</reference>
<keyword evidence="11" id="KW-1185">Reference proteome</keyword>
<evidence type="ECO:0000256" key="3">
    <source>
        <dbReference type="ARBA" id="ARBA00022737"/>
    </source>
</evidence>
<evidence type="ECO:0000256" key="1">
    <source>
        <dbReference type="ARBA" id="ARBA00008894"/>
    </source>
</evidence>
<keyword evidence="5" id="KW-0611">Plant defense</keyword>
<evidence type="ECO:0000256" key="4">
    <source>
        <dbReference type="ARBA" id="ARBA00022741"/>
    </source>
</evidence>
<protein>
    <submittedName>
        <fullName evidence="10">Disease resistance protein</fullName>
    </submittedName>
</protein>
<dbReference type="PANTHER" id="PTHR33463:SF203">
    <property type="entry name" value="AAA+ ATPASE DOMAIN-CONTAINING PROTEIN"/>
    <property type="match status" value="1"/>
</dbReference>
<dbReference type="GO" id="GO:0043531">
    <property type="term" value="F:ADP binding"/>
    <property type="evidence" value="ECO:0007669"/>
    <property type="project" value="InterPro"/>
</dbReference>
<dbReference type="PRINTS" id="PR00364">
    <property type="entry name" value="DISEASERSIST"/>
</dbReference>
<gene>
    <name evidence="10" type="ORF">O6P43_026784</name>
</gene>
<dbReference type="Gene3D" id="1.10.10.10">
    <property type="entry name" value="Winged helix-like DNA-binding domain superfamily/Winged helix DNA-binding domain"/>
    <property type="match status" value="1"/>
</dbReference>
<accession>A0AAD7L3D0</accession>
<evidence type="ECO:0000313" key="10">
    <source>
        <dbReference type="EMBL" id="KAJ7950612.1"/>
    </source>
</evidence>
<keyword evidence="2" id="KW-0433">Leucine-rich repeat</keyword>
<evidence type="ECO:0000256" key="7">
    <source>
        <dbReference type="SAM" id="MobiDB-lite"/>
    </source>
</evidence>
<dbReference type="Gene3D" id="3.40.50.300">
    <property type="entry name" value="P-loop containing nucleotide triphosphate hydrolases"/>
    <property type="match status" value="1"/>
</dbReference>
<comment type="similarity">
    <text evidence="1">Belongs to the disease resistance NB-LRR family.</text>
</comment>
<dbReference type="Gene3D" id="1.10.8.430">
    <property type="entry name" value="Helical domain of apoptotic protease-activating factors"/>
    <property type="match status" value="1"/>
</dbReference>
<feature type="domain" description="Disease resistance protein At4g27190-like leucine-rich repeats" evidence="9">
    <location>
        <begin position="1069"/>
        <end position="1170"/>
    </location>
</feature>
<dbReference type="Pfam" id="PF23247">
    <property type="entry name" value="LRR_RPS2"/>
    <property type="match status" value="3"/>
</dbReference>
<dbReference type="Pfam" id="PF00931">
    <property type="entry name" value="NB-ARC"/>
    <property type="match status" value="1"/>
</dbReference>
<sequence length="1367" mass="155014">MSFQSRLLIKDEIVKTLENDNECKRIAICGMGGVGKTTLVKEIVTIVKANNLFDEIVMTVVSQSPDLSKMQGDIAGGIGLDELDRYNNVKTRASKLLKKLMDIKRILIILDDVSSDQLDLELIGLPSRDQNPGCKILLTSRNKEVCYRLGCQMKDIFVLTLLSKNEAWDLFKEMAGNLVDNPEINPVAQEIAQECGQLPLAIVIVAKALGDKEHKYIWEDALEQLKISSFPEMKRNVYSRIELSYNLLENEEAKRCLLLCCLFPEDYDISIEYLLRYGVGLGLFKGVPTLLSARHRVHSLVDKLKRCFLLLDSHREESIKMHDVVRDVVMSIAREKHGYTVCCDKEMKEWQNEDTWRCNNAVSIFAKEDEEIPNGLECPKLKLLQLHLPKTSIQYSFFLGMRQLMVASFLNLPNLSLPSSVQALHNLHTLCLDYYKLEDISVICSPTLKSLEILSIAYSKIKELPKQIKVLGNLKLLDLTGCNGLIRIPSGVLASLSRLEELYVRSRSFKWEYWNSEHSVNENNASLMELKSLSPSLRVLEIAIKKAELFPGDLIFEKLEKFWVYIGEAEYWALHPRIGYVAPNCLKVQEFIDSDQYQYSCKVNVGINQLINKSEFLELSLLRSKKFIYKEGGLPYLKDLFLSFCYQLEYLVDASDWKGPTCTPFPQLSSLKLRSHENLKEICRHGHVPDRTPCQCFVNLRTVGIWDCGTLRSVFTLMQVPSLGQLERLQIYECDKIEFIVSAKSSELDKEASCAIEFPNLVRLILFSLPRLIGFVEDVDHGGQSKTKVRTSDTHELVSESMPILSTDIGLLTLTYFHWFPRLDYLDVSSCDSIEVLFDFGGAEVVDDQAPYQKTLFPLLKEINVTLMNNLKHVWRINTNFAHKIQGFHNLTSLYISECHSLKYVFTTSVARLLTQLEKLKIEDCNMMETVVEEDGLLQNKEAAVIVMLPKLSYFKLERLPILWSIFPDHYHFRLLELKFFRLHNCPKLKTSSSEIQSVAKKVDVPSNTITSNKTPSKEECSQGFLRPTMACLVSKRKNKGTSDELDDRVNEEPKFSSSDTACCRISCHHLEELVVDRCDSCDAIFELAEKSDPSRPMFDCLKKISLSTLPNLISIWKTCTNGIIPQGFVGFLKLRELKITKCNNLESVLSPSMAKSLRQLQVLQVCDCQNMVDIVTKEDEKSIDEKKIIFHKLHQLELVDLPNLKSFHPGSTYDFELSYCESITIAKCPKIETFSNGRVSTPKLKKVQKTEDSSSDNLYMAFTGDLNSTIQQTYSLKNKVIREGNQGEVQASVGVSVPPPFARESMQLSETLVASTSNPEIHIPPPSSDDAEMQLTSTSSGTTPSIPATASTLTSADINYHEGENK</sequence>
<dbReference type="Proteomes" id="UP001163823">
    <property type="component" value="Chromosome 11"/>
</dbReference>
<dbReference type="SUPFAM" id="SSF52540">
    <property type="entry name" value="P-loop containing nucleoside triphosphate hydrolases"/>
    <property type="match status" value="1"/>
</dbReference>
<evidence type="ECO:0000256" key="5">
    <source>
        <dbReference type="ARBA" id="ARBA00022821"/>
    </source>
</evidence>
<feature type="region of interest" description="Disordered" evidence="7">
    <location>
        <begin position="1314"/>
        <end position="1367"/>
    </location>
</feature>
<keyword evidence="3" id="KW-0677">Repeat</keyword>
<dbReference type="GO" id="GO:0006952">
    <property type="term" value="P:defense response"/>
    <property type="evidence" value="ECO:0007669"/>
    <property type="project" value="UniProtKB-KW"/>
</dbReference>
<dbReference type="InterPro" id="IPR027417">
    <property type="entry name" value="P-loop_NTPase"/>
</dbReference>
<keyword evidence="6" id="KW-0067">ATP-binding</keyword>
<feature type="compositionally biased region" description="Low complexity" evidence="7">
    <location>
        <begin position="1336"/>
        <end position="1356"/>
    </location>
</feature>
<dbReference type="EMBL" id="JARAOO010000011">
    <property type="protein sequence ID" value="KAJ7950612.1"/>
    <property type="molecule type" value="Genomic_DNA"/>
</dbReference>
<evidence type="ECO:0000256" key="2">
    <source>
        <dbReference type="ARBA" id="ARBA00022614"/>
    </source>
</evidence>
<dbReference type="PANTHER" id="PTHR33463">
    <property type="entry name" value="NB-ARC DOMAIN-CONTAINING PROTEIN-RELATED"/>
    <property type="match status" value="1"/>
</dbReference>
<evidence type="ECO:0000259" key="8">
    <source>
        <dbReference type="Pfam" id="PF00931"/>
    </source>
</evidence>
<dbReference type="InterPro" id="IPR036388">
    <property type="entry name" value="WH-like_DNA-bd_sf"/>
</dbReference>
<proteinExistence type="inferred from homology"/>
<dbReference type="Gene3D" id="3.80.10.10">
    <property type="entry name" value="Ribonuclease Inhibitor"/>
    <property type="match status" value="3"/>
</dbReference>
<dbReference type="InterPro" id="IPR002182">
    <property type="entry name" value="NB-ARC"/>
</dbReference>
<feature type="domain" description="NB-ARC" evidence="8">
    <location>
        <begin position="10"/>
        <end position="176"/>
    </location>
</feature>
<dbReference type="SUPFAM" id="SSF52058">
    <property type="entry name" value="L domain-like"/>
    <property type="match status" value="2"/>
</dbReference>
<name>A0AAD7L3D0_QUISA</name>
<evidence type="ECO:0000313" key="11">
    <source>
        <dbReference type="Proteomes" id="UP001163823"/>
    </source>
</evidence>
<dbReference type="InterPro" id="IPR057135">
    <property type="entry name" value="At4g27190-like_LRR"/>
</dbReference>
<dbReference type="InterPro" id="IPR042197">
    <property type="entry name" value="Apaf_helical"/>
</dbReference>
<dbReference type="GO" id="GO:0005524">
    <property type="term" value="F:ATP binding"/>
    <property type="evidence" value="ECO:0007669"/>
    <property type="project" value="UniProtKB-KW"/>
</dbReference>
<dbReference type="KEGG" id="qsa:O6P43_026784"/>
<evidence type="ECO:0000256" key="6">
    <source>
        <dbReference type="ARBA" id="ARBA00022840"/>
    </source>
</evidence>
<dbReference type="InterPro" id="IPR050905">
    <property type="entry name" value="Plant_NBS-LRR"/>
</dbReference>
<evidence type="ECO:0000259" key="9">
    <source>
        <dbReference type="Pfam" id="PF23247"/>
    </source>
</evidence>
<feature type="domain" description="Disease resistance protein At4g27190-like leucine-rich repeats" evidence="9">
    <location>
        <begin position="814"/>
        <end position="926"/>
    </location>
</feature>
<keyword evidence="4" id="KW-0547">Nucleotide-binding</keyword>